<sequence>MSYSSKTLDVLEYAQEHPLTCQSEKMAYLPLDQLDSSRLPDVVAKLNRDDIILPLHEANRINAIKSDDKRRQHLADVTMALLYIPCGGLDEAHDIVLPYSWPDPTEQAGQPIKDSPASHESKYAHAFVHRKEGDIHGELGMIGFDNACYWFGTTGYHPLYPVVKSRALDLAKHVDEDTQKLVLERLDGCDWYPDRFTKLCEMALKSKDDKLTSYCSEVTRMEWKLLLDVCNNIVNPSQLTIKV</sequence>
<dbReference type="EMBL" id="VCGU01000010">
    <property type="protein sequence ID" value="TRY69356.1"/>
    <property type="molecule type" value="Genomic_DNA"/>
</dbReference>
<dbReference type="Proteomes" id="UP000318571">
    <property type="component" value="Chromosome 1"/>
</dbReference>
<gene>
    <name evidence="1" type="ORF">TCAL_02468</name>
</gene>
<evidence type="ECO:0000313" key="1">
    <source>
        <dbReference type="EMBL" id="TRY69356.1"/>
    </source>
</evidence>
<evidence type="ECO:0000313" key="2">
    <source>
        <dbReference type="Proteomes" id="UP000318571"/>
    </source>
</evidence>
<dbReference type="OrthoDB" id="537003at2759"/>
<name>A0A553NVA9_TIGCA</name>
<dbReference type="AlphaFoldDB" id="A0A553NVA9"/>
<protein>
    <submittedName>
        <fullName evidence="1">Uncharacterized protein</fullName>
    </submittedName>
</protein>
<comment type="caution">
    <text evidence="1">The sequence shown here is derived from an EMBL/GenBank/DDBJ whole genome shotgun (WGS) entry which is preliminary data.</text>
</comment>
<accession>A0A553NVA9</accession>
<organism evidence="1 2">
    <name type="scientific">Tigriopus californicus</name>
    <name type="common">Marine copepod</name>
    <dbReference type="NCBI Taxonomy" id="6832"/>
    <lineage>
        <taxon>Eukaryota</taxon>
        <taxon>Metazoa</taxon>
        <taxon>Ecdysozoa</taxon>
        <taxon>Arthropoda</taxon>
        <taxon>Crustacea</taxon>
        <taxon>Multicrustacea</taxon>
        <taxon>Hexanauplia</taxon>
        <taxon>Copepoda</taxon>
        <taxon>Harpacticoida</taxon>
        <taxon>Harpacticidae</taxon>
        <taxon>Tigriopus</taxon>
    </lineage>
</organism>
<reference evidence="1 2" key="1">
    <citation type="journal article" date="2018" name="Nat. Ecol. Evol.">
        <title>Genomic signatures of mitonuclear coevolution across populations of Tigriopus californicus.</title>
        <authorList>
            <person name="Barreto F.S."/>
            <person name="Watson E.T."/>
            <person name="Lima T.G."/>
            <person name="Willett C.S."/>
            <person name="Edmands S."/>
            <person name="Li W."/>
            <person name="Burton R.S."/>
        </authorList>
    </citation>
    <scope>NUCLEOTIDE SEQUENCE [LARGE SCALE GENOMIC DNA]</scope>
    <source>
        <strain evidence="1 2">San Diego</strain>
    </source>
</reference>
<dbReference type="OMA" id="SATHCHA"/>
<keyword evidence="2" id="KW-1185">Reference proteome</keyword>
<proteinExistence type="predicted"/>